<dbReference type="Proteomes" id="UP000027601">
    <property type="component" value="Unassembled WGS sequence"/>
</dbReference>
<gene>
    <name evidence="7" type="ORF">JCM15093_2415</name>
</gene>
<evidence type="ECO:0000259" key="5">
    <source>
        <dbReference type="Pfam" id="PF13905"/>
    </source>
</evidence>
<proteinExistence type="predicted"/>
<dbReference type="SUPFAM" id="SSF52833">
    <property type="entry name" value="Thioredoxin-like"/>
    <property type="match status" value="1"/>
</dbReference>
<evidence type="ECO:0000256" key="4">
    <source>
        <dbReference type="ARBA" id="ARBA00023284"/>
    </source>
</evidence>
<dbReference type="Pfam" id="PF13905">
    <property type="entry name" value="Thioredoxin_8"/>
    <property type="match status" value="1"/>
</dbReference>
<evidence type="ECO:0000259" key="6">
    <source>
        <dbReference type="Pfam" id="PF14289"/>
    </source>
</evidence>
<evidence type="ECO:0000256" key="2">
    <source>
        <dbReference type="ARBA" id="ARBA00022748"/>
    </source>
</evidence>
<reference evidence="7 8" key="1">
    <citation type="journal article" date="2015" name="Microbes Environ.">
        <title>Distribution and evolution of nitrogen fixation genes in the phylum bacteroidetes.</title>
        <authorList>
            <person name="Inoue J."/>
            <person name="Oshima K."/>
            <person name="Suda W."/>
            <person name="Sakamoto M."/>
            <person name="Iino T."/>
            <person name="Noda S."/>
            <person name="Hongoh Y."/>
            <person name="Hattori M."/>
            <person name="Ohkuma M."/>
        </authorList>
    </citation>
    <scope>NUCLEOTIDE SEQUENCE [LARGE SCALE GENOMIC DNA]</scope>
    <source>
        <strain evidence="7 8">JCM 15093</strain>
    </source>
</reference>
<sequence>MKKISLMALTVLVLSSCNSDPKFNIKGEVSDADGKMLYFESSGLEGVVAIDSVELGKNGSFSFKQLRPESPEFYRLRIEDKVVNLSVDSTETIEVKAPYAKFSTDYDVAGSENCVKIKELTLKQIKLQSDVDALFKSLQDNVITHDVFEDSLSAVITKYKDDVKVNYIFSAPNKAAAYFALFQKLNNYMIFDPLNNKDDVKCFGAVATSLNNDYPHAIRSKNLYNIVIKGMKNTRTPVQKTVEIPREKVTEAGVIDIALRDIKGNVRKLTDLKGKVVLLDFTIYQSAVSAPHNFTLRDLYNKYAAQGLEIYQVSLDADEHFWKTAVDNLPWVCVRDANGIYSQIAAIYNVKQVPAYFLVNKNNELSKRGEDIKDLDAAIKALL</sequence>
<dbReference type="AlphaFoldDB" id="A0A069D4C8"/>
<feature type="domain" description="DUF4369" evidence="6">
    <location>
        <begin position="23"/>
        <end position="112"/>
    </location>
</feature>
<dbReference type="GO" id="GO:0030313">
    <property type="term" value="C:cell envelope"/>
    <property type="evidence" value="ECO:0007669"/>
    <property type="project" value="UniProtKB-SubCell"/>
</dbReference>
<dbReference type="Gene3D" id="3.40.30.10">
    <property type="entry name" value="Glutaredoxin"/>
    <property type="match status" value="1"/>
</dbReference>
<protein>
    <recommendedName>
        <fullName evidence="9">Thiol:disulfide interchange protein</fullName>
    </recommendedName>
</protein>
<keyword evidence="3" id="KW-1015">Disulfide bond</keyword>
<dbReference type="eggNOG" id="COG1225">
    <property type="taxonomic scope" value="Bacteria"/>
</dbReference>
<dbReference type="EMBL" id="BAJS01000015">
    <property type="protein sequence ID" value="GAK37190.1"/>
    <property type="molecule type" value="Genomic_DNA"/>
</dbReference>
<evidence type="ECO:0000313" key="7">
    <source>
        <dbReference type="EMBL" id="GAK37190.1"/>
    </source>
</evidence>
<dbReference type="InterPro" id="IPR050553">
    <property type="entry name" value="Thioredoxin_ResA/DsbE_sf"/>
</dbReference>
<dbReference type="InterPro" id="IPR025380">
    <property type="entry name" value="DUF4369"/>
</dbReference>
<evidence type="ECO:0000313" key="8">
    <source>
        <dbReference type="Proteomes" id="UP000027601"/>
    </source>
</evidence>
<dbReference type="RefSeq" id="WP_024996930.1">
    <property type="nucleotide sequence ID" value="NZ_ATZI01000013.1"/>
</dbReference>
<dbReference type="InterPro" id="IPR036249">
    <property type="entry name" value="Thioredoxin-like_sf"/>
</dbReference>
<name>A0A069D4C8_9BACE</name>
<feature type="domain" description="Thioredoxin-like fold" evidence="5">
    <location>
        <begin position="274"/>
        <end position="364"/>
    </location>
</feature>
<dbReference type="PANTHER" id="PTHR42852">
    <property type="entry name" value="THIOL:DISULFIDE INTERCHANGE PROTEIN DSBE"/>
    <property type="match status" value="1"/>
</dbReference>
<dbReference type="PANTHER" id="PTHR42852:SF6">
    <property type="entry name" value="THIOL:DISULFIDE INTERCHANGE PROTEIN DSBE"/>
    <property type="match status" value="1"/>
</dbReference>
<dbReference type="Pfam" id="PF14289">
    <property type="entry name" value="DUF4369"/>
    <property type="match status" value="1"/>
</dbReference>
<dbReference type="GO" id="GO:0017004">
    <property type="term" value="P:cytochrome complex assembly"/>
    <property type="evidence" value="ECO:0007669"/>
    <property type="project" value="UniProtKB-KW"/>
</dbReference>
<evidence type="ECO:0008006" key="9">
    <source>
        <dbReference type="Google" id="ProtNLM"/>
    </source>
</evidence>
<organism evidence="7 8">
    <name type="scientific">Bacteroides graminisolvens DSM 19988 = JCM 15093</name>
    <dbReference type="NCBI Taxonomy" id="1121097"/>
    <lineage>
        <taxon>Bacteria</taxon>
        <taxon>Pseudomonadati</taxon>
        <taxon>Bacteroidota</taxon>
        <taxon>Bacteroidia</taxon>
        <taxon>Bacteroidales</taxon>
        <taxon>Bacteroidaceae</taxon>
        <taxon>Bacteroides</taxon>
    </lineage>
</organism>
<evidence type="ECO:0000256" key="1">
    <source>
        <dbReference type="ARBA" id="ARBA00004196"/>
    </source>
</evidence>
<comment type="subcellular location">
    <subcellularLocation>
        <location evidence="1">Cell envelope</location>
    </subcellularLocation>
</comment>
<accession>A0A069D4C8</accession>
<dbReference type="OrthoDB" id="6399635at2"/>
<keyword evidence="4" id="KW-0676">Redox-active center</keyword>
<comment type="caution">
    <text evidence="7">The sequence shown here is derived from an EMBL/GenBank/DDBJ whole genome shotgun (WGS) entry which is preliminary data.</text>
</comment>
<evidence type="ECO:0000256" key="3">
    <source>
        <dbReference type="ARBA" id="ARBA00023157"/>
    </source>
</evidence>
<dbReference type="STRING" id="1121097.GCA_000428125_02545"/>
<dbReference type="PROSITE" id="PS51257">
    <property type="entry name" value="PROKAR_LIPOPROTEIN"/>
    <property type="match status" value="1"/>
</dbReference>
<keyword evidence="2" id="KW-0201">Cytochrome c-type biogenesis</keyword>
<keyword evidence="8" id="KW-1185">Reference proteome</keyword>
<dbReference type="InterPro" id="IPR012336">
    <property type="entry name" value="Thioredoxin-like_fold"/>
</dbReference>